<dbReference type="PROSITE" id="PS50110">
    <property type="entry name" value="RESPONSE_REGULATORY"/>
    <property type="match status" value="1"/>
</dbReference>
<evidence type="ECO:0000256" key="1">
    <source>
        <dbReference type="ARBA" id="ARBA00022553"/>
    </source>
</evidence>
<dbReference type="Gene3D" id="3.40.50.2300">
    <property type="match status" value="1"/>
</dbReference>
<feature type="domain" description="Response regulatory" evidence="7">
    <location>
        <begin position="3"/>
        <end position="119"/>
    </location>
</feature>
<evidence type="ECO:0000256" key="5">
    <source>
        <dbReference type="PROSITE-ProRule" id="PRU00169"/>
    </source>
</evidence>
<proteinExistence type="predicted"/>
<keyword evidence="1 5" id="KW-0597">Phosphoprotein</keyword>
<dbReference type="SUPFAM" id="SSF52172">
    <property type="entry name" value="CheY-like"/>
    <property type="match status" value="1"/>
</dbReference>
<dbReference type="InterPro" id="IPR001789">
    <property type="entry name" value="Sig_transdc_resp-reg_receiver"/>
</dbReference>
<dbReference type="EMBL" id="CP130144">
    <property type="protein sequence ID" value="WNZ43349.1"/>
    <property type="molecule type" value="Genomic_DNA"/>
</dbReference>
<feature type="modified residue" description="4-aspartylphosphate" evidence="5">
    <location>
        <position position="52"/>
    </location>
</feature>
<keyword evidence="4" id="KW-0804">Transcription</keyword>
<dbReference type="SMART" id="SM00448">
    <property type="entry name" value="REC"/>
    <property type="match status" value="1"/>
</dbReference>
<dbReference type="CDD" id="cd17574">
    <property type="entry name" value="REC_OmpR"/>
    <property type="match status" value="1"/>
</dbReference>
<dbReference type="Pfam" id="PF00072">
    <property type="entry name" value="Response_reg"/>
    <property type="match status" value="1"/>
</dbReference>
<dbReference type="InterPro" id="IPR011006">
    <property type="entry name" value="CheY-like_superfamily"/>
</dbReference>
<dbReference type="GO" id="GO:0006355">
    <property type="term" value="P:regulation of DNA-templated transcription"/>
    <property type="evidence" value="ECO:0007669"/>
    <property type="project" value="TreeGrafter"/>
</dbReference>
<evidence type="ECO:0000256" key="6">
    <source>
        <dbReference type="SAM" id="Coils"/>
    </source>
</evidence>
<dbReference type="AlphaFoldDB" id="A0AA96WSD0"/>
<keyword evidence="6" id="KW-0175">Coiled coil</keyword>
<accession>A0AA96WSD0</accession>
<dbReference type="GO" id="GO:0000976">
    <property type="term" value="F:transcription cis-regulatory region binding"/>
    <property type="evidence" value="ECO:0007669"/>
    <property type="project" value="TreeGrafter"/>
</dbReference>
<gene>
    <name evidence="8" type="ORF">Q2T42_15955</name>
</gene>
<keyword evidence="3" id="KW-0238">DNA-binding</keyword>
<reference evidence="8" key="2">
    <citation type="submission" date="2023-07" db="EMBL/GenBank/DDBJ databases">
        <authorList>
            <person name="Bai X.-H."/>
            <person name="Wang H.-H."/>
            <person name="Wang J."/>
            <person name="Ma M.-Y."/>
            <person name="Hu H.-H."/>
            <person name="Song Z.-L."/>
            <person name="Ma H.-G."/>
            <person name="Fan Y."/>
            <person name="Du C.-Y."/>
            <person name="Xu J.-C."/>
        </authorList>
    </citation>
    <scope>NUCLEOTIDE SEQUENCE</scope>
    <source>
        <strain evidence="8">CZ1</strain>
    </source>
</reference>
<name>A0AA96WSD0_LEPBY</name>
<dbReference type="PANTHER" id="PTHR48111:SF4">
    <property type="entry name" value="DNA-BINDING DUAL TRANSCRIPTIONAL REGULATOR OMPR"/>
    <property type="match status" value="1"/>
</dbReference>
<feature type="coiled-coil region" evidence="6">
    <location>
        <begin position="112"/>
        <end position="156"/>
    </location>
</feature>
<evidence type="ECO:0000259" key="7">
    <source>
        <dbReference type="PROSITE" id="PS50110"/>
    </source>
</evidence>
<evidence type="ECO:0000256" key="2">
    <source>
        <dbReference type="ARBA" id="ARBA00023015"/>
    </source>
</evidence>
<dbReference type="GO" id="GO:0000156">
    <property type="term" value="F:phosphorelay response regulator activity"/>
    <property type="evidence" value="ECO:0007669"/>
    <property type="project" value="TreeGrafter"/>
</dbReference>
<protein>
    <submittedName>
        <fullName evidence="8">Response regulator</fullName>
    </submittedName>
</protein>
<dbReference type="PANTHER" id="PTHR48111">
    <property type="entry name" value="REGULATOR OF RPOS"/>
    <property type="match status" value="1"/>
</dbReference>
<evidence type="ECO:0000313" key="8">
    <source>
        <dbReference type="EMBL" id="WNZ43349.1"/>
    </source>
</evidence>
<organism evidence="8">
    <name type="scientific">Leptolyngbya boryana CZ1</name>
    <dbReference type="NCBI Taxonomy" id="3060204"/>
    <lineage>
        <taxon>Bacteria</taxon>
        <taxon>Bacillati</taxon>
        <taxon>Cyanobacteriota</taxon>
        <taxon>Cyanophyceae</taxon>
        <taxon>Leptolyngbyales</taxon>
        <taxon>Leptolyngbyaceae</taxon>
        <taxon>Leptolyngbya group</taxon>
        <taxon>Leptolyngbya</taxon>
    </lineage>
</organism>
<dbReference type="InterPro" id="IPR039420">
    <property type="entry name" value="WalR-like"/>
</dbReference>
<evidence type="ECO:0000256" key="3">
    <source>
        <dbReference type="ARBA" id="ARBA00023125"/>
    </source>
</evidence>
<dbReference type="GO" id="GO:0032993">
    <property type="term" value="C:protein-DNA complex"/>
    <property type="evidence" value="ECO:0007669"/>
    <property type="project" value="TreeGrafter"/>
</dbReference>
<evidence type="ECO:0000256" key="4">
    <source>
        <dbReference type="ARBA" id="ARBA00023163"/>
    </source>
</evidence>
<keyword evidence="2" id="KW-0805">Transcription regulation</keyword>
<dbReference type="RefSeq" id="WP_287457002.1">
    <property type="nucleotide sequence ID" value="NZ_CP130144.1"/>
</dbReference>
<reference evidence="8" key="1">
    <citation type="journal article" date="2023" name="Plants (Basel)">
        <title>Genomic Analysis of Leptolyngbya boryana CZ1 Reveals Efficient Carbon Fixation Modules.</title>
        <authorList>
            <person name="Bai X."/>
            <person name="Wang H."/>
            <person name="Cheng W."/>
            <person name="Wang J."/>
            <person name="Ma M."/>
            <person name="Hu H."/>
            <person name="Song Z."/>
            <person name="Ma H."/>
            <person name="Fan Y."/>
            <person name="Du C."/>
            <person name="Xu J."/>
        </authorList>
    </citation>
    <scope>NUCLEOTIDE SEQUENCE</scope>
    <source>
        <strain evidence="8">CZ1</strain>
    </source>
</reference>
<dbReference type="GO" id="GO:0005829">
    <property type="term" value="C:cytosol"/>
    <property type="evidence" value="ECO:0007669"/>
    <property type="project" value="TreeGrafter"/>
</dbReference>
<sequence>MKTILVIEDETQIRDNIAEILELAEFDVITAADGHIGLELAKSHRPDLIICDVMMPELDGFGVLENLRQSPYTATIPLIFLTARVERSDQRQGMNLGADDYLTKPFEPDELLTTIESRLKRQETVAERVTREQRKTRKLRYNLQQHQQKLEVTQKQEEINAELLHKLIQNLRDPVSNINLAIQMMETVDPQTAIDRYLKILKVECDREVKLLDEIEQLQALLTPETTRLLQQYKLISP</sequence>